<dbReference type="Proteomes" id="UP000253094">
    <property type="component" value="Unassembled WGS sequence"/>
</dbReference>
<sequence>MSTAALMVLIFGVIALVLGGVGLGLLLSARDFRRIALRVPGEVVRLRERRDDEGSVYYPTTGS</sequence>
<organism evidence="2 3">
    <name type="scientific">Sphaerisporangium album</name>
    <dbReference type="NCBI Taxonomy" id="509200"/>
    <lineage>
        <taxon>Bacteria</taxon>
        <taxon>Bacillati</taxon>
        <taxon>Actinomycetota</taxon>
        <taxon>Actinomycetes</taxon>
        <taxon>Streptosporangiales</taxon>
        <taxon>Streptosporangiaceae</taxon>
        <taxon>Sphaerisporangium</taxon>
    </lineage>
</organism>
<evidence type="ECO:0000313" key="2">
    <source>
        <dbReference type="EMBL" id="RCG26788.1"/>
    </source>
</evidence>
<keyword evidence="1" id="KW-0812">Transmembrane</keyword>
<dbReference type="RefSeq" id="WP_114031917.1">
    <property type="nucleotide sequence ID" value="NZ_QOIL01000018.1"/>
</dbReference>
<gene>
    <name evidence="2" type="ORF">DQ384_28235</name>
</gene>
<name>A0A367F8U7_9ACTN</name>
<reference evidence="2 3" key="1">
    <citation type="submission" date="2018-06" db="EMBL/GenBank/DDBJ databases">
        <title>Sphaerisporangium craniellae sp. nov., isolated from a marine sponge in the South China Sea.</title>
        <authorList>
            <person name="Li L."/>
        </authorList>
    </citation>
    <scope>NUCLEOTIDE SEQUENCE [LARGE SCALE GENOMIC DNA]</scope>
    <source>
        <strain evidence="2 3">CCTCC AA 208026</strain>
    </source>
</reference>
<keyword evidence="3" id="KW-1185">Reference proteome</keyword>
<comment type="caution">
    <text evidence="2">The sequence shown here is derived from an EMBL/GenBank/DDBJ whole genome shotgun (WGS) entry which is preliminary data.</text>
</comment>
<dbReference type="AlphaFoldDB" id="A0A367F8U7"/>
<proteinExistence type="predicted"/>
<keyword evidence="1" id="KW-1133">Transmembrane helix</keyword>
<keyword evidence="1" id="KW-0472">Membrane</keyword>
<protein>
    <submittedName>
        <fullName evidence="2">Uncharacterized protein</fullName>
    </submittedName>
</protein>
<accession>A0A367F8U7</accession>
<evidence type="ECO:0000313" key="3">
    <source>
        <dbReference type="Proteomes" id="UP000253094"/>
    </source>
</evidence>
<evidence type="ECO:0000256" key="1">
    <source>
        <dbReference type="SAM" id="Phobius"/>
    </source>
</evidence>
<feature type="transmembrane region" description="Helical" evidence="1">
    <location>
        <begin position="6"/>
        <end position="28"/>
    </location>
</feature>
<dbReference type="EMBL" id="QOIL01000018">
    <property type="protein sequence ID" value="RCG26788.1"/>
    <property type="molecule type" value="Genomic_DNA"/>
</dbReference>